<keyword evidence="3" id="KW-1185">Reference proteome</keyword>
<dbReference type="AlphaFoldDB" id="A0A1N6CZB5"/>
<dbReference type="Gene3D" id="3.40.30.10">
    <property type="entry name" value="Glutaredoxin"/>
    <property type="match status" value="1"/>
</dbReference>
<name>A0A1N6CZB5_9SPHN</name>
<dbReference type="GO" id="GO:0016853">
    <property type="term" value="F:isomerase activity"/>
    <property type="evidence" value="ECO:0007669"/>
    <property type="project" value="UniProtKB-KW"/>
</dbReference>
<feature type="chain" id="PRO_5013133843" evidence="1">
    <location>
        <begin position="22"/>
        <end position="173"/>
    </location>
</feature>
<keyword evidence="1" id="KW-0732">Signal</keyword>
<accession>A0A1N6CZB5</accession>
<evidence type="ECO:0000313" key="2">
    <source>
        <dbReference type="EMBL" id="SIN63794.1"/>
    </source>
</evidence>
<feature type="signal peptide" evidence="1">
    <location>
        <begin position="1"/>
        <end position="21"/>
    </location>
</feature>
<dbReference type="CDD" id="cd02947">
    <property type="entry name" value="TRX_family"/>
    <property type="match status" value="1"/>
</dbReference>
<reference evidence="3" key="1">
    <citation type="submission" date="2016-11" db="EMBL/GenBank/DDBJ databases">
        <authorList>
            <person name="Varghese N."/>
            <person name="Submissions S."/>
        </authorList>
    </citation>
    <scope>NUCLEOTIDE SEQUENCE [LARGE SCALE GENOMIC DNA]</scope>
    <source>
        <strain evidence="3">DSM 22363</strain>
    </source>
</reference>
<dbReference type="EMBL" id="FSQW01000001">
    <property type="protein sequence ID" value="SIN63794.1"/>
    <property type="molecule type" value="Genomic_DNA"/>
</dbReference>
<dbReference type="Pfam" id="PF13899">
    <property type="entry name" value="Thioredoxin_7"/>
    <property type="match status" value="1"/>
</dbReference>
<organism evidence="2 3">
    <name type="scientific">Parasphingorhabdus marina DSM 22363</name>
    <dbReference type="NCBI Taxonomy" id="1123272"/>
    <lineage>
        <taxon>Bacteria</taxon>
        <taxon>Pseudomonadati</taxon>
        <taxon>Pseudomonadota</taxon>
        <taxon>Alphaproteobacteria</taxon>
        <taxon>Sphingomonadales</taxon>
        <taxon>Sphingomonadaceae</taxon>
        <taxon>Parasphingorhabdus</taxon>
    </lineage>
</organism>
<dbReference type="InterPro" id="IPR036249">
    <property type="entry name" value="Thioredoxin-like_sf"/>
</dbReference>
<gene>
    <name evidence="2" type="ORF">SAMN02745824_1294</name>
</gene>
<dbReference type="Proteomes" id="UP000185192">
    <property type="component" value="Unassembled WGS sequence"/>
</dbReference>
<protein>
    <submittedName>
        <fullName evidence="2">Thiol-disulfide isomerase or thioredoxin</fullName>
    </submittedName>
</protein>
<keyword evidence="2" id="KW-0413">Isomerase</keyword>
<sequence>MRYVILMLGLLLLVPHAPTLAAERDHPEARPYDKKAEASLAVNAALKQAGQTGKRVILVMGANWCHDSRGLAGWFEKPRFANMLRDRYEVVYVDVGKRNRNIDIAQRFGIEKIVGTPTVLVLSPEGELLNPDSAPTWRNAASRDADDIYAHFESFEVERADKNEEAGGKQESR</sequence>
<dbReference type="STRING" id="1123272.SAMN02745824_1294"/>
<evidence type="ECO:0000313" key="3">
    <source>
        <dbReference type="Proteomes" id="UP000185192"/>
    </source>
</evidence>
<proteinExistence type="predicted"/>
<evidence type="ECO:0000256" key="1">
    <source>
        <dbReference type="SAM" id="SignalP"/>
    </source>
</evidence>
<dbReference type="SUPFAM" id="SSF52833">
    <property type="entry name" value="Thioredoxin-like"/>
    <property type="match status" value="1"/>
</dbReference>